<name>A0A2S9YD36_9BACT</name>
<keyword evidence="1" id="KW-0472">Membrane</keyword>
<evidence type="ECO:0000313" key="3">
    <source>
        <dbReference type="Proteomes" id="UP000237968"/>
    </source>
</evidence>
<keyword evidence="3" id="KW-1185">Reference proteome</keyword>
<proteinExistence type="predicted"/>
<comment type="caution">
    <text evidence="2">The sequence shown here is derived from an EMBL/GenBank/DDBJ whole genome shotgun (WGS) entry which is preliminary data.</text>
</comment>
<dbReference type="EMBL" id="PVNK01000108">
    <property type="protein sequence ID" value="PRQ03019.1"/>
    <property type="molecule type" value="Genomic_DNA"/>
</dbReference>
<dbReference type="Proteomes" id="UP000237968">
    <property type="component" value="Unassembled WGS sequence"/>
</dbReference>
<keyword evidence="1" id="KW-0812">Transmembrane</keyword>
<evidence type="ECO:0000313" key="2">
    <source>
        <dbReference type="EMBL" id="PRQ03019.1"/>
    </source>
</evidence>
<sequence length="707" mass="77593">MISPRSLISVFVLTLGLSLADRPVHACGPDLPRAMLQRDHDALCQAPALRLGPQLARLAPAKVRARANTSTTAEAEQLDLRVALAGLGLDAAELEARLVQVRDYRAQLEDPDRDGEPALELPELPEEFRLYLEGARAWHRERGQARSAFAAILELPADRRRYRSVWAAYMLARLDEGPGCRAWPRVRALADAGFVDSLGLAAASYGEEAACERGRDPTRALELYLDQVATGDGSAQASIEFVLADEFDAAIDAPARLRALVAKPALRELVGAWLVADGEPEHSAAWLEALEVAGLEQAVAAGPLAWTAYRVGDMDAAARWARLGASDLDHGDVIARWVLAKLELRRGDLDRATLALARIERDLGEAERATLELGEWRYGDWMSDARAHRSAAAELGVLELRRGRFVPALAAFVRADAYLDAAYVAEQVLTIDELELFVSEALASEPSPSVEDLRWLLARRLARSGQWERAAPYYPEQWRAKAEAHAADLQALRDPDLSELRRARILWRMAQRTREHGMELRGTELDPDWTTYAGAFAPEAIWATRGLVDGPTGPSESERERVEAQRLTEPRFHYRWVAADLAWDAAELLPEEHPAAARVLCIAGAWIADRDLEGGHRFHAAMTRRSGPVDVAYLADGAGWFADTDPCAAQGVDLGQATVHIPFGASPRARSSLRDLVRVGWPIAALFALLSVVGLMLIPARQPKSPK</sequence>
<dbReference type="OrthoDB" id="179859at2"/>
<dbReference type="AlphaFoldDB" id="A0A2S9YD36"/>
<evidence type="ECO:0000256" key="1">
    <source>
        <dbReference type="SAM" id="Phobius"/>
    </source>
</evidence>
<accession>A0A2S9YD36</accession>
<gene>
    <name evidence="2" type="ORF">ENSA5_19580</name>
</gene>
<protein>
    <submittedName>
        <fullName evidence="2">Uncharacterized protein</fullName>
    </submittedName>
</protein>
<feature type="transmembrane region" description="Helical" evidence="1">
    <location>
        <begin position="679"/>
        <end position="698"/>
    </location>
</feature>
<reference evidence="2 3" key="1">
    <citation type="submission" date="2018-03" db="EMBL/GenBank/DDBJ databases">
        <title>Draft Genome Sequences of the Obligatory Marine Myxobacteria Enhygromyxa salina SWB005.</title>
        <authorList>
            <person name="Poehlein A."/>
            <person name="Moghaddam J.A."/>
            <person name="Harms H."/>
            <person name="Alanjari M."/>
            <person name="Koenig G.M."/>
            <person name="Daniel R."/>
            <person name="Schaeberle T.F."/>
        </authorList>
    </citation>
    <scope>NUCLEOTIDE SEQUENCE [LARGE SCALE GENOMIC DNA]</scope>
    <source>
        <strain evidence="2 3">SWB005</strain>
    </source>
</reference>
<organism evidence="2 3">
    <name type="scientific">Enhygromyxa salina</name>
    <dbReference type="NCBI Taxonomy" id="215803"/>
    <lineage>
        <taxon>Bacteria</taxon>
        <taxon>Pseudomonadati</taxon>
        <taxon>Myxococcota</taxon>
        <taxon>Polyangia</taxon>
        <taxon>Nannocystales</taxon>
        <taxon>Nannocystaceae</taxon>
        <taxon>Enhygromyxa</taxon>
    </lineage>
</organism>
<keyword evidence="1" id="KW-1133">Transmembrane helix</keyword>
<dbReference type="RefSeq" id="WP_146155527.1">
    <property type="nucleotide sequence ID" value="NZ_PVNK01000108.1"/>
</dbReference>